<dbReference type="Proteomes" id="UP000053480">
    <property type="component" value="Unassembled WGS sequence"/>
</dbReference>
<accession>A0ACC6TPI4</accession>
<proteinExistence type="predicted"/>
<comment type="caution">
    <text evidence="1">The sequence shown here is derived from an EMBL/GenBank/DDBJ whole genome shotgun (WGS) entry which is preliminary data.</text>
</comment>
<organism evidence="1 2">
    <name type="scientific">Candidatus Aramenus sulfurataquae</name>
    <dbReference type="NCBI Taxonomy" id="1326980"/>
    <lineage>
        <taxon>Archaea</taxon>
        <taxon>Thermoproteota</taxon>
        <taxon>Thermoprotei</taxon>
        <taxon>Sulfolobales</taxon>
        <taxon>Sulfolobaceae</taxon>
        <taxon>Candidatus Aramenus</taxon>
    </lineage>
</organism>
<evidence type="ECO:0000313" key="2">
    <source>
        <dbReference type="Proteomes" id="UP000053480"/>
    </source>
</evidence>
<protein>
    <submittedName>
        <fullName evidence="1">Uncharacterized protein</fullName>
    </submittedName>
</protein>
<reference evidence="1" key="1">
    <citation type="submission" date="2024-07" db="EMBL/GenBank/DDBJ databases">
        <title>Metagenome and Metagenome-Assembled Genomes of Archaea from a hot spring from the geothermal field of Los Azufres, Mexico.</title>
        <authorList>
            <person name="Marin-Paredes R."/>
            <person name="Martinez-Romero E."/>
            <person name="Servin-Garciduenas L.E."/>
        </authorList>
    </citation>
    <scope>NUCLEOTIDE SEQUENCE</scope>
    <source>
        <strain evidence="1">AZ1-454</strain>
    </source>
</reference>
<evidence type="ECO:0000313" key="1">
    <source>
        <dbReference type="EMBL" id="MEW9491790.1"/>
    </source>
</evidence>
<name>A0ACC6TPI4_9CREN</name>
<gene>
    <name evidence="1" type="ORF">TQ35_0006270</name>
</gene>
<sequence length="223" mass="26130">MKLQELISELEKVKNSSDVKALQDEKERLDKVLTKLRKAEDLVGRLKANLEYCRRYEFEEVSRESMSIIEALINVPDDPEALGELVEELFERSQKCVDALNQLKERVLAEYKKRVEELNRKVMVYARIFRNVLKEEVEVEAFEIKGDIEEAKKEVERAEDMVTQLNKRLKEKLESSKLPPEYVDVLVDMVDKGEVTLTKRNKERFIKVVEFLVEMGVPVKVRV</sequence>
<dbReference type="EMBL" id="JZWS03000007">
    <property type="protein sequence ID" value="MEW9491790.1"/>
    <property type="molecule type" value="Genomic_DNA"/>
</dbReference>